<proteinExistence type="predicted"/>
<keyword evidence="2" id="KW-1185">Reference proteome</keyword>
<comment type="caution">
    <text evidence="1">The sequence shown here is derived from an EMBL/GenBank/DDBJ whole genome shotgun (WGS) entry which is preliminary data.</text>
</comment>
<evidence type="ECO:0000313" key="2">
    <source>
        <dbReference type="Proteomes" id="UP000315460"/>
    </source>
</evidence>
<organism evidence="1 2">
    <name type="scientific">Dietzia kunjamensis subsp. schimae</name>
    <dbReference type="NCBI Taxonomy" id="498198"/>
    <lineage>
        <taxon>Bacteria</taxon>
        <taxon>Bacillati</taxon>
        <taxon>Actinomycetota</taxon>
        <taxon>Actinomycetes</taxon>
        <taxon>Mycobacteriales</taxon>
        <taxon>Dietziaceae</taxon>
        <taxon>Dietzia</taxon>
    </lineage>
</organism>
<name>A0ABY1MW52_9ACTN</name>
<reference evidence="1 2" key="1">
    <citation type="submission" date="2017-05" db="EMBL/GenBank/DDBJ databases">
        <authorList>
            <person name="Varghese N."/>
            <person name="Submissions S."/>
        </authorList>
    </citation>
    <scope>NUCLEOTIDE SEQUENCE [LARGE SCALE GENOMIC DNA]</scope>
    <source>
        <strain evidence="1 2">DSM 45139</strain>
    </source>
</reference>
<sequence length="128" mass="14427">MTIHSDDLPRLIWATRGRNWGFRFLLGAGLEDPLLEYERAFGGDSDASEVFHCSADSVAVRFLDPLQRRDSAGRVIPHEIVAFGADADLVDSLDAGIRELWPRVSGIYAQIWNSDDPPSRREIERGRF</sequence>
<gene>
    <name evidence="1" type="ORF">SAMN06265174_10124</name>
</gene>
<evidence type="ECO:0000313" key="1">
    <source>
        <dbReference type="EMBL" id="SMO32343.1"/>
    </source>
</evidence>
<dbReference type="EMBL" id="FXTG01000001">
    <property type="protein sequence ID" value="SMO32343.1"/>
    <property type="molecule type" value="Genomic_DNA"/>
</dbReference>
<dbReference type="RefSeq" id="WP_154827449.1">
    <property type="nucleotide sequence ID" value="NZ_BAAAQH010000004.1"/>
</dbReference>
<accession>A0ABY1MW52</accession>
<dbReference type="Proteomes" id="UP000315460">
    <property type="component" value="Unassembled WGS sequence"/>
</dbReference>
<protein>
    <submittedName>
        <fullName evidence="1">Uncharacterized protein</fullName>
    </submittedName>
</protein>